<evidence type="ECO:0000256" key="1">
    <source>
        <dbReference type="ARBA" id="ARBA00004141"/>
    </source>
</evidence>
<feature type="transmembrane region" description="Helical" evidence="5">
    <location>
        <begin position="179"/>
        <end position="202"/>
    </location>
</feature>
<evidence type="ECO:0000256" key="5">
    <source>
        <dbReference type="SAM" id="Phobius"/>
    </source>
</evidence>
<feature type="domain" description="Amino acid permease/ SLC12A" evidence="6">
    <location>
        <begin position="33"/>
        <end position="511"/>
    </location>
</feature>
<feature type="transmembrane region" description="Helical" evidence="5">
    <location>
        <begin position="241"/>
        <end position="265"/>
    </location>
</feature>
<feature type="transmembrane region" description="Helical" evidence="5">
    <location>
        <begin position="388"/>
        <end position="409"/>
    </location>
</feature>
<reference evidence="7" key="1">
    <citation type="journal article" date="2021" name="Environ. Microbiol.">
        <title>New insights into the diversity and evolution of the archaeal mobilome from three complete genomes of Saccharolobus shibatae.</title>
        <authorList>
            <person name="Medvedeva S."/>
            <person name="Brandt D."/>
            <person name="Cvirkaite-Krupovic V."/>
            <person name="Liu Y."/>
            <person name="Severinov K."/>
            <person name="Ishino S."/>
            <person name="Ishino Y."/>
            <person name="Prangishvili D."/>
            <person name="Kalinowski J."/>
            <person name="Krupovic M."/>
        </authorList>
    </citation>
    <scope>NUCLEOTIDE SEQUENCE</scope>
    <source>
        <strain evidence="7">B12</strain>
    </source>
</reference>
<evidence type="ECO:0000313" key="8">
    <source>
        <dbReference type="Proteomes" id="UP000694018"/>
    </source>
</evidence>
<protein>
    <recommendedName>
        <fullName evidence="6">Amino acid permease/ SLC12A domain-containing protein</fullName>
    </recommendedName>
</protein>
<feature type="transmembrane region" description="Helical" evidence="5">
    <location>
        <begin position="415"/>
        <end position="440"/>
    </location>
</feature>
<proteinExistence type="predicted"/>
<comment type="subcellular location">
    <subcellularLocation>
        <location evidence="1">Membrane</location>
        <topology evidence="1">Multi-pass membrane protein</topology>
    </subcellularLocation>
</comment>
<name>A0A8F5BM99_SACSH</name>
<dbReference type="InterPro" id="IPR004841">
    <property type="entry name" value="AA-permease/SLC12A_dom"/>
</dbReference>
<organism evidence="7 8">
    <name type="scientific">Saccharolobus shibatae (strain ATCC 51178 / DSM 5389 / JCM 8931 / NBRC 15437 / B12)</name>
    <name type="common">Sulfolobus shibatae</name>
    <dbReference type="NCBI Taxonomy" id="523848"/>
    <lineage>
        <taxon>Archaea</taxon>
        <taxon>Thermoproteota</taxon>
        <taxon>Thermoprotei</taxon>
        <taxon>Sulfolobales</taxon>
        <taxon>Sulfolobaceae</taxon>
        <taxon>Saccharolobus</taxon>
    </lineage>
</organism>
<feature type="transmembrane region" description="Helical" evidence="5">
    <location>
        <begin position="21"/>
        <end position="42"/>
    </location>
</feature>
<dbReference type="InterPro" id="IPR050367">
    <property type="entry name" value="APC_superfamily"/>
</dbReference>
<gene>
    <name evidence="7" type="ORF">J5U23_00771</name>
</gene>
<feature type="transmembrane region" description="Helical" evidence="5">
    <location>
        <begin position="54"/>
        <end position="74"/>
    </location>
</feature>
<feature type="transmembrane region" description="Helical" evidence="5">
    <location>
        <begin position="452"/>
        <end position="473"/>
    </location>
</feature>
<evidence type="ECO:0000256" key="3">
    <source>
        <dbReference type="ARBA" id="ARBA00022989"/>
    </source>
</evidence>
<evidence type="ECO:0000256" key="2">
    <source>
        <dbReference type="ARBA" id="ARBA00022692"/>
    </source>
</evidence>
<dbReference type="GO" id="GO:0055085">
    <property type="term" value="P:transmembrane transport"/>
    <property type="evidence" value="ECO:0007669"/>
    <property type="project" value="InterPro"/>
</dbReference>
<dbReference type="PIRSF" id="PIRSF006060">
    <property type="entry name" value="AA_transporter"/>
    <property type="match status" value="1"/>
</dbReference>
<dbReference type="GO" id="GO:0016020">
    <property type="term" value="C:membrane"/>
    <property type="evidence" value="ECO:0007669"/>
    <property type="project" value="UniProtKB-SubCell"/>
</dbReference>
<evidence type="ECO:0000259" key="6">
    <source>
        <dbReference type="Pfam" id="PF00324"/>
    </source>
</evidence>
<dbReference type="PANTHER" id="PTHR42770">
    <property type="entry name" value="AMINO ACID TRANSPORTER-RELATED"/>
    <property type="match status" value="1"/>
</dbReference>
<keyword evidence="2 5" id="KW-0812">Transmembrane</keyword>
<keyword evidence="3 5" id="KW-1133">Transmembrane helix</keyword>
<dbReference type="AlphaFoldDB" id="A0A8F5BM99"/>
<feature type="transmembrane region" description="Helical" evidence="5">
    <location>
        <begin position="337"/>
        <end position="367"/>
    </location>
</feature>
<dbReference type="Pfam" id="PF00324">
    <property type="entry name" value="AA_permease"/>
    <property type="match status" value="1"/>
</dbReference>
<dbReference type="KEGG" id="sshi:J5U23_00771"/>
<feature type="transmembrane region" description="Helical" evidence="5">
    <location>
        <begin position="124"/>
        <end position="146"/>
    </location>
</feature>
<feature type="transmembrane region" description="Helical" evidence="5">
    <location>
        <begin position="95"/>
        <end position="118"/>
    </location>
</feature>
<dbReference type="RefSeq" id="WP_218267034.1">
    <property type="nucleotide sequence ID" value="NZ_CP077717.1"/>
</dbReference>
<dbReference type="PANTHER" id="PTHR42770:SF7">
    <property type="entry name" value="MEMBRANE PROTEIN"/>
    <property type="match status" value="1"/>
</dbReference>
<feature type="transmembrane region" description="Helical" evidence="5">
    <location>
        <begin position="277"/>
        <end position="296"/>
    </location>
</feature>
<dbReference type="GeneID" id="65562370"/>
<accession>A0A8F5BM99</accession>
<sequence>MEKSKKGVFLRESSGLVREFGILDALWFNIALLGLLFSTYYVASTGPLVGGNPLLGLILPILGFFLVGMIFSYVGSKVPRVAADYVYVSRNLHPALGFVGNAGYFLATVPLFMGITGITLQTFGLIPLLTILGYYTHNLSLIAIGSQIDSNPYLIMAIGATEIVIMSLIPIFGNKVYRVFQWLAIPLALIAAIGMIIVEAVVPHSLAISRLNEFALTYANVTNLYANVTSSNAPVPAYYNIYNIISLNPVYVVGFSYIINTVYIAGEVRNPKRSMPISILGTLVITGFIFTAALALEYNQFGYDFTTKMMYLSIVQGTLPIPTPYLDLLEGVASGNVVLGVLFALASILQLLMYLSAASFVGSRLLFSYAMDRIMPDFVGDVSEKRHVPIKAIVISMIAGLIGLTVFTLPVTSAGAFLLSSVAVAILMLFPMTILSIAVLKTEKGENKIRTVAILSIIYLIYTFYQYLTVPAIGADSVVGYGILAGSIVILFGIFYVAKFVRARQGIDFNLIFKEIPPE</sequence>
<dbReference type="OrthoDB" id="41793at2157"/>
<feature type="transmembrane region" description="Helical" evidence="5">
    <location>
        <begin position="153"/>
        <end position="173"/>
    </location>
</feature>
<dbReference type="Proteomes" id="UP000694018">
    <property type="component" value="Chromosome"/>
</dbReference>
<feature type="transmembrane region" description="Helical" evidence="5">
    <location>
        <begin position="479"/>
        <end position="498"/>
    </location>
</feature>
<evidence type="ECO:0000313" key="7">
    <source>
        <dbReference type="EMBL" id="QXJ27903.1"/>
    </source>
</evidence>
<dbReference type="EMBL" id="CP077717">
    <property type="protein sequence ID" value="QXJ27903.1"/>
    <property type="molecule type" value="Genomic_DNA"/>
</dbReference>
<keyword evidence="4 5" id="KW-0472">Membrane</keyword>
<evidence type="ECO:0000256" key="4">
    <source>
        <dbReference type="ARBA" id="ARBA00023136"/>
    </source>
</evidence>